<dbReference type="EMBL" id="JADWOX010000001">
    <property type="protein sequence ID" value="MBI1682344.1"/>
    <property type="molecule type" value="Genomic_DNA"/>
</dbReference>
<evidence type="ECO:0000313" key="1">
    <source>
        <dbReference type="EMBL" id="MBI1682344.1"/>
    </source>
</evidence>
<protein>
    <submittedName>
        <fullName evidence="1">Uncharacterized protein</fullName>
    </submittedName>
</protein>
<gene>
    <name evidence="1" type="ORF">I4Q42_01535</name>
</gene>
<name>A0ABS0SS69_9CAUL</name>
<dbReference type="Proteomes" id="UP000639859">
    <property type="component" value="Unassembled WGS sequence"/>
</dbReference>
<comment type="caution">
    <text evidence="1">The sequence shown here is derived from an EMBL/GenBank/DDBJ whole genome shotgun (WGS) entry which is preliminary data.</text>
</comment>
<accession>A0ABS0SS69</accession>
<dbReference type="RefSeq" id="WP_198574300.1">
    <property type="nucleotide sequence ID" value="NZ_JADWOX010000001.1"/>
</dbReference>
<proteinExistence type="predicted"/>
<organism evidence="1 2">
    <name type="scientific">Caulobacter hibisci</name>
    <dbReference type="NCBI Taxonomy" id="2035993"/>
    <lineage>
        <taxon>Bacteria</taxon>
        <taxon>Pseudomonadati</taxon>
        <taxon>Pseudomonadota</taxon>
        <taxon>Alphaproteobacteria</taxon>
        <taxon>Caulobacterales</taxon>
        <taxon>Caulobacteraceae</taxon>
        <taxon>Caulobacter</taxon>
    </lineage>
</organism>
<reference evidence="1 2" key="1">
    <citation type="submission" date="2020-11" db="EMBL/GenBank/DDBJ databases">
        <title>genome sequence of strain KACC 18849.</title>
        <authorList>
            <person name="Gao J."/>
            <person name="Zhang X."/>
        </authorList>
    </citation>
    <scope>NUCLEOTIDE SEQUENCE [LARGE SCALE GENOMIC DNA]</scope>
    <source>
        <strain evidence="1 2">KACC 18849</strain>
    </source>
</reference>
<sequence length="88" mass="9568">MAVAIPPDLYESAASILAQAGRVERTCQRFTSETQLQNALRDLATIKHEAMKARRHIRGLIAEARAEAKRVAALAPAMANRPSMEIAA</sequence>
<keyword evidence="2" id="KW-1185">Reference proteome</keyword>
<evidence type="ECO:0000313" key="2">
    <source>
        <dbReference type="Proteomes" id="UP000639859"/>
    </source>
</evidence>